<reference evidence="4 5" key="1">
    <citation type="submission" date="2021-04" db="EMBL/GenBank/DDBJ databases">
        <authorList>
            <person name="Rodrigo-Torres L."/>
            <person name="Arahal R. D."/>
            <person name="Lucena T."/>
        </authorList>
    </citation>
    <scope>NUCLEOTIDE SEQUENCE [LARGE SCALE GENOMIC DNA]</scope>
    <source>
        <strain evidence="4 5">CECT 9623</strain>
    </source>
</reference>
<comment type="caution">
    <text evidence="4">The sequence shown here is derived from an EMBL/GenBank/DDBJ whole genome shotgun (WGS) entry which is preliminary data.</text>
</comment>
<gene>
    <name evidence="4" type="ORF">DYBT9623_02638</name>
</gene>
<dbReference type="RefSeq" id="WP_215233980.1">
    <property type="nucleotide sequence ID" value="NZ_CAJRAU010000003.1"/>
</dbReference>
<evidence type="ECO:0000313" key="5">
    <source>
        <dbReference type="Proteomes" id="UP000679725"/>
    </source>
</evidence>
<keyword evidence="5" id="KW-1185">Reference proteome</keyword>
<dbReference type="EMBL" id="CAJRAU010000003">
    <property type="protein sequence ID" value="CAG5069901.1"/>
    <property type="molecule type" value="Genomic_DNA"/>
</dbReference>
<dbReference type="Gene3D" id="3.40.50.2000">
    <property type="entry name" value="Glycogen Phosphorylase B"/>
    <property type="match status" value="2"/>
</dbReference>
<keyword evidence="1" id="KW-0812">Transmembrane</keyword>
<feature type="transmembrane region" description="Helical" evidence="1">
    <location>
        <begin position="12"/>
        <end position="36"/>
    </location>
</feature>
<dbReference type="Proteomes" id="UP000679725">
    <property type="component" value="Unassembled WGS sequence"/>
</dbReference>
<name>A0ABM8UQY9_9BACT</name>
<feature type="domain" description="Glycosyl transferase family 1" evidence="2">
    <location>
        <begin position="181"/>
        <end position="348"/>
    </location>
</feature>
<accession>A0ABM8UQY9</accession>
<evidence type="ECO:0000313" key="4">
    <source>
        <dbReference type="EMBL" id="CAG5069901.1"/>
    </source>
</evidence>
<dbReference type="Pfam" id="PF00534">
    <property type="entry name" value="Glycos_transf_1"/>
    <property type="match status" value="1"/>
</dbReference>
<evidence type="ECO:0000259" key="2">
    <source>
        <dbReference type="Pfam" id="PF00534"/>
    </source>
</evidence>
<dbReference type="CDD" id="cd03801">
    <property type="entry name" value="GT4_PimA-like"/>
    <property type="match status" value="1"/>
</dbReference>
<keyword evidence="1" id="KW-1133">Transmembrane helix</keyword>
<dbReference type="InterPro" id="IPR028098">
    <property type="entry name" value="Glyco_trans_4-like_N"/>
</dbReference>
<keyword evidence="1" id="KW-0472">Membrane</keyword>
<evidence type="ECO:0000259" key="3">
    <source>
        <dbReference type="Pfam" id="PF13439"/>
    </source>
</evidence>
<dbReference type="SUPFAM" id="SSF53756">
    <property type="entry name" value="UDP-Glycosyltransferase/glycogen phosphorylase"/>
    <property type="match status" value="1"/>
</dbReference>
<sequence length="368" mass="41310">MTHGELNSKKRVTYVLHDIAIGGVEVALISAIPALMAQYSLTIIVLGKIDARMIAHLNDNEKSVFKSLDFPLSTYPFRLFFLVGKILKSKPDILICSLWRSALLGTLAKYVRRHIRFYAFVHNTAFPHLPARYFNERAAKAADVVLTDSVATKVYVEAKFTPKAPVRVVSFLTRPTPIKRSKDLPIAGEEVRFIFLGRINKVKNLPAAIDLIQYLQKKSINATLDIFGRNDDGTEDILKQYVAANGLGQIIRFKGEVTGADKWNVFRPYHLYVQLSFAEGMAMSVTEAMQNGLVCIVSPVGEIPNYASDMQSAVFVDANGADRRDDQFEKVLRVVTDPKIFEMLSQNAHAHFLSQRLYSDSLIEQIEL</sequence>
<dbReference type="InterPro" id="IPR001296">
    <property type="entry name" value="Glyco_trans_1"/>
</dbReference>
<organism evidence="4 5">
    <name type="scientific">Dyadobacter linearis</name>
    <dbReference type="NCBI Taxonomy" id="2823330"/>
    <lineage>
        <taxon>Bacteria</taxon>
        <taxon>Pseudomonadati</taxon>
        <taxon>Bacteroidota</taxon>
        <taxon>Cytophagia</taxon>
        <taxon>Cytophagales</taxon>
        <taxon>Spirosomataceae</taxon>
        <taxon>Dyadobacter</taxon>
    </lineage>
</organism>
<dbReference type="Pfam" id="PF13439">
    <property type="entry name" value="Glyco_transf_4"/>
    <property type="match status" value="1"/>
</dbReference>
<feature type="domain" description="Glycosyltransferase subfamily 4-like N-terminal" evidence="3">
    <location>
        <begin position="21"/>
        <end position="169"/>
    </location>
</feature>
<proteinExistence type="predicted"/>
<protein>
    <submittedName>
        <fullName evidence="4">Uncharacterized protein</fullName>
    </submittedName>
</protein>
<dbReference type="PANTHER" id="PTHR12526">
    <property type="entry name" value="GLYCOSYLTRANSFERASE"/>
    <property type="match status" value="1"/>
</dbReference>
<evidence type="ECO:0000256" key="1">
    <source>
        <dbReference type="SAM" id="Phobius"/>
    </source>
</evidence>